<proteinExistence type="predicted"/>
<dbReference type="InterPro" id="IPR011059">
    <property type="entry name" value="Metal-dep_hydrolase_composite"/>
</dbReference>
<evidence type="ECO:0000313" key="3">
    <source>
        <dbReference type="Proteomes" id="UP000199435"/>
    </source>
</evidence>
<sequence length="379" mass="41362">MNRLLTNAQIVLDDRVIAGSVSIDGNAISTVLDAKADQSGFDCEGDFLLPGLIDIHTDNLEVHVHPRPTVQWPEMLAAVIGHDWQVLGSGITTVFDSVSIGDFHSGGKRSAMLDKAIGAIEQARSAGVLKVDHFLHLRCELCDPNVMSVVERHIDNPAVRLVSMMDHTPGQRQWHDTVRFREMYKKKGVRIWTDEEFESDMTIWRKQQAKIVPGHRATLRKLCEARGIPMASHDDTTVADVDEARDDGILISEFPTTVAAAERARAVGMKNVMGSPNIILGGSHSGNVSAAHLSDLGLLDMLTSDYVPGSLLHAAFKIANGGVELAKAIAMVTSTPAELLHLTDRGRIAEGLRADLLRVRLVDGVPVIKNVWVAGRQYM</sequence>
<dbReference type="PANTHER" id="PTHR43135">
    <property type="entry name" value="ALPHA-D-RIBOSE 1-METHYLPHOSPHONATE 5-TRIPHOSPHATE DIPHOSPHATASE"/>
    <property type="match status" value="1"/>
</dbReference>
<dbReference type="NCBIfam" id="TIGR02318">
    <property type="entry name" value="phosphono_phnM"/>
    <property type="match status" value="1"/>
</dbReference>
<feature type="domain" description="Amidohydrolase-related" evidence="1">
    <location>
        <begin position="48"/>
        <end position="376"/>
    </location>
</feature>
<dbReference type="PIRSF" id="PIRSF038971">
    <property type="entry name" value="PhnM"/>
    <property type="match status" value="1"/>
</dbReference>
<gene>
    <name evidence="2" type="ORF">GA0061102_102764</name>
</gene>
<dbReference type="Gene3D" id="3.20.20.140">
    <property type="entry name" value="Metal-dependent hydrolases"/>
    <property type="match status" value="2"/>
</dbReference>
<accession>A0A1C3WDA6</accession>
<dbReference type="GO" id="GO:0019700">
    <property type="term" value="P:organic phosphonate catabolic process"/>
    <property type="evidence" value="ECO:0007669"/>
    <property type="project" value="InterPro"/>
</dbReference>
<dbReference type="InterPro" id="IPR051781">
    <property type="entry name" value="Metallo-dep_Hydrolase"/>
</dbReference>
<dbReference type="InterPro" id="IPR006680">
    <property type="entry name" value="Amidohydro-rel"/>
</dbReference>
<dbReference type="Proteomes" id="UP000199435">
    <property type="component" value="Unassembled WGS sequence"/>
</dbReference>
<name>A0A1C3WDA6_9HYPH</name>
<dbReference type="CDD" id="cd01306">
    <property type="entry name" value="PhnM"/>
    <property type="match status" value="1"/>
</dbReference>
<dbReference type="InterPro" id="IPR032466">
    <property type="entry name" value="Metal_Hydrolase"/>
</dbReference>
<dbReference type="InterPro" id="IPR012696">
    <property type="entry name" value="PhnM"/>
</dbReference>
<dbReference type="NCBIfam" id="NF011984">
    <property type="entry name" value="PRK15446.1-5"/>
    <property type="match status" value="1"/>
</dbReference>
<evidence type="ECO:0000259" key="1">
    <source>
        <dbReference type="Pfam" id="PF01979"/>
    </source>
</evidence>
<dbReference type="GO" id="GO:0016810">
    <property type="term" value="F:hydrolase activity, acting on carbon-nitrogen (but not peptide) bonds"/>
    <property type="evidence" value="ECO:0007669"/>
    <property type="project" value="InterPro"/>
</dbReference>
<dbReference type="RefSeq" id="WP_092852682.1">
    <property type="nucleotide sequence ID" value="NZ_FMAH01000027.1"/>
</dbReference>
<dbReference type="OrthoDB" id="9785413at2"/>
<dbReference type="EMBL" id="FMAH01000027">
    <property type="protein sequence ID" value="SCB38137.1"/>
    <property type="molecule type" value="Genomic_DNA"/>
</dbReference>
<dbReference type="SUPFAM" id="SSF51556">
    <property type="entry name" value="Metallo-dependent hydrolases"/>
    <property type="match status" value="1"/>
</dbReference>
<evidence type="ECO:0000313" key="2">
    <source>
        <dbReference type="EMBL" id="SCB38137.1"/>
    </source>
</evidence>
<dbReference type="Pfam" id="PF01979">
    <property type="entry name" value="Amidohydro_1"/>
    <property type="match status" value="1"/>
</dbReference>
<dbReference type="AlphaFoldDB" id="A0A1C3WDA6"/>
<reference evidence="3" key="1">
    <citation type="submission" date="2016-08" db="EMBL/GenBank/DDBJ databases">
        <authorList>
            <person name="Varghese N."/>
            <person name="Submissions Spin"/>
        </authorList>
    </citation>
    <scope>NUCLEOTIDE SEQUENCE [LARGE SCALE GENOMIC DNA]</scope>
    <source>
        <strain evidence="3">HAMBI 2971</strain>
    </source>
</reference>
<protein>
    <submittedName>
        <fullName evidence="2">Alpha-D-ribose 1-methylphosphonate 5-triphosphate diphosphatase</fullName>
    </submittedName>
</protein>
<organism evidence="2 3">
    <name type="scientific">Rhizobium miluonense</name>
    <dbReference type="NCBI Taxonomy" id="411945"/>
    <lineage>
        <taxon>Bacteria</taxon>
        <taxon>Pseudomonadati</taxon>
        <taxon>Pseudomonadota</taxon>
        <taxon>Alphaproteobacteria</taxon>
        <taxon>Hyphomicrobiales</taxon>
        <taxon>Rhizobiaceae</taxon>
        <taxon>Rhizobium/Agrobacterium group</taxon>
        <taxon>Rhizobium</taxon>
    </lineage>
</organism>
<dbReference type="NCBIfam" id="NF011990">
    <property type="entry name" value="PRK15446.2-6"/>
    <property type="match status" value="1"/>
</dbReference>
<dbReference type="Gene3D" id="2.30.40.10">
    <property type="entry name" value="Urease, subunit C, domain 1"/>
    <property type="match status" value="1"/>
</dbReference>
<dbReference type="SUPFAM" id="SSF51338">
    <property type="entry name" value="Composite domain of metallo-dependent hydrolases"/>
    <property type="match status" value="1"/>
</dbReference>
<keyword evidence="3" id="KW-1185">Reference proteome</keyword>
<dbReference type="STRING" id="411945.GA0061102_102764"/>
<dbReference type="PANTHER" id="PTHR43135:SF3">
    <property type="entry name" value="ALPHA-D-RIBOSE 1-METHYLPHOSPHONATE 5-TRIPHOSPHATE DIPHOSPHATASE"/>
    <property type="match status" value="1"/>
</dbReference>